<dbReference type="Proteomes" id="UP000035425">
    <property type="component" value="Unassembled WGS sequence"/>
</dbReference>
<comment type="subcellular location">
    <subcellularLocation>
        <location evidence="1">Secreted</location>
    </subcellularLocation>
</comment>
<accession>A0ABR5F8M8</accession>
<dbReference type="Pfam" id="PF01522">
    <property type="entry name" value="Polysacc_deac_1"/>
    <property type="match status" value="1"/>
</dbReference>
<gene>
    <name evidence="4" type="ORF">FrCorBMG51_00625</name>
</gene>
<proteinExistence type="predicted"/>
<dbReference type="InterPro" id="IPR002509">
    <property type="entry name" value="NODB_dom"/>
</dbReference>
<dbReference type="EMBL" id="JWIO01000001">
    <property type="protein sequence ID" value="KLL13069.1"/>
    <property type="molecule type" value="Genomic_DNA"/>
</dbReference>
<dbReference type="PANTHER" id="PTHR34216">
    <property type="match status" value="1"/>
</dbReference>
<reference evidence="4 5" key="1">
    <citation type="submission" date="2014-12" db="EMBL/GenBank/DDBJ databases">
        <title>Frankia sp. BMG5.1 draft genome.</title>
        <authorList>
            <person name="Gtari M."/>
            <person name="Ghodhbane-Gtari F."/>
            <person name="Nouioui I."/>
            <person name="Ktari A."/>
            <person name="Hezbri K."/>
            <person name="Mimouni W."/>
            <person name="Sbissi I."/>
            <person name="Ayari A."/>
            <person name="Yamanaka T."/>
            <person name="Normand P."/>
            <person name="Tisa L.S."/>
            <person name="Boudabous A."/>
        </authorList>
    </citation>
    <scope>NUCLEOTIDE SEQUENCE [LARGE SCALE GENOMIC DNA]</scope>
    <source>
        <strain evidence="4 5">BMG5.1</strain>
    </source>
</reference>
<feature type="domain" description="NodB homology" evidence="3">
    <location>
        <begin position="61"/>
        <end position="270"/>
    </location>
</feature>
<dbReference type="PANTHER" id="PTHR34216:SF3">
    <property type="entry name" value="POLY-BETA-1,6-N-ACETYL-D-GLUCOSAMINE N-DEACETYLASE"/>
    <property type="match status" value="1"/>
</dbReference>
<dbReference type="PROSITE" id="PS51677">
    <property type="entry name" value="NODB"/>
    <property type="match status" value="1"/>
</dbReference>
<dbReference type="Gene3D" id="3.20.20.370">
    <property type="entry name" value="Glycoside hydrolase/deacetylase"/>
    <property type="match status" value="1"/>
</dbReference>
<organism evidence="4 5">
    <name type="scientific">Protofrankia coriariae</name>
    <dbReference type="NCBI Taxonomy" id="1562887"/>
    <lineage>
        <taxon>Bacteria</taxon>
        <taxon>Bacillati</taxon>
        <taxon>Actinomycetota</taxon>
        <taxon>Actinomycetes</taxon>
        <taxon>Frankiales</taxon>
        <taxon>Frankiaceae</taxon>
        <taxon>Protofrankia</taxon>
    </lineage>
</organism>
<protein>
    <submittedName>
        <fullName evidence="4">Polysaccharide deacetylase</fullName>
    </submittedName>
</protein>
<dbReference type="InterPro" id="IPR051398">
    <property type="entry name" value="Polysacch_Deacetylase"/>
</dbReference>
<comment type="caution">
    <text evidence="4">The sequence shown here is derived from an EMBL/GenBank/DDBJ whole genome shotgun (WGS) entry which is preliminary data.</text>
</comment>
<dbReference type="InterPro" id="IPR011330">
    <property type="entry name" value="Glyco_hydro/deAcase_b/a-brl"/>
</dbReference>
<dbReference type="SUPFAM" id="SSF88713">
    <property type="entry name" value="Glycoside hydrolase/deacetylase"/>
    <property type="match status" value="1"/>
</dbReference>
<sequence length="270" mass="29421">MTDGFPVLPVLMFHSIGDGASAAFRRWQVPPALFAEQLACLSAAGYQLLGLSEALSRPAGKHVAITFDDAFADFSAHAVPVLRQANAGVTLYAPTAYVGGRATWLSAYPEGASPLLTWSDLRDLHAAGYEIGSHGHRHTDLDLLAGPELRHDVETSRRLLEDELSSPVQSFCYPFGYHTRAVREAVAETGFASACEVGYRIHRRDASPFSISRLIVTGSTSPEQTLALVRSGQPGVVPYLRRGTRAPWRVFRAARRGLRTRQEPAAQEQP</sequence>
<dbReference type="CDD" id="cd10918">
    <property type="entry name" value="CE4_NodB_like_5s_6s"/>
    <property type="match status" value="1"/>
</dbReference>
<evidence type="ECO:0000259" key="3">
    <source>
        <dbReference type="PROSITE" id="PS51677"/>
    </source>
</evidence>
<evidence type="ECO:0000256" key="1">
    <source>
        <dbReference type="ARBA" id="ARBA00004613"/>
    </source>
</evidence>
<evidence type="ECO:0000256" key="2">
    <source>
        <dbReference type="ARBA" id="ARBA00022729"/>
    </source>
</evidence>
<keyword evidence="5" id="KW-1185">Reference proteome</keyword>
<name>A0ABR5F8M8_9ACTN</name>
<evidence type="ECO:0000313" key="4">
    <source>
        <dbReference type="EMBL" id="KLL13069.1"/>
    </source>
</evidence>
<keyword evidence="2" id="KW-0732">Signal</keyword>
<evidence type="ECO:0000313" key="5">
    <source>
        <dbReference type="Proteomes" id="UP000035425"/>
    </source>
</evidence>
<dbReference type="RefSeq" id="WP_047221198.1">
    <property type="nucleotide sequence ID" value="NZ_JWIO01000001.1"/>
</dbReference>